<dbReference type="GO" id="GO:0005096">
    <property type="term" value="F:GTPase activator activity"/>
    <property type="evidence" value="ECO:0007669"/>
    <property type="project" value="TreeGrafter"/>
</dbReference>
<dbReference type="PANTHER" id="PTHR14149:SF14">
    <property type="entry name" value="CALPONIN-HOMOLOGY (CH) DOMAIN-CONTAINING PROTEIN"/>
    <property type="match status" value="1"/>
</dbReference>
<keyword evidence="3" id="KW-1185">Reference proteome</keyword>
<organism evidence="2 3">
    <name type="scientific">Dreissena polymorpha</name>
    <name type="common">Zebra mussel</name>
    <name type="synonym">Mytilus polymorpha</name>
    <dbReference type="NCBI Taxonomy" id="45954"/>
    <lineage>
        <taxon>Eukaryota</taxon>
        <taxon>Metazoa</taxon>
        <taxon>Spiralia</taxon>
        <taxon>Lophotrochozoa</taxon>
        <taxon>Mollusca</taxon>
        <taxon>Bivalvia</taxon>
        <taxon>Autobranchia</taxon>
        <taxon>Heteroconchia</taxon>
        <taxon>Euheterodonta</taxon>
        <taxon>Imparidentia</taxon>
        <taxon>Neoheterodontei</taxon>
        <taxon>Myida</taxon>
        <taxon>Dreissenoidea</taxon>
        <taxon>Dreissenidae</taxon>
        <taxon>Dreissena</taxon>
    </lineage>
</organism>
<dbReference type="AlphaFoldDB" id="A0A9D4KEI2"/>
<evidence type="ECO:0000313" key="3">
    <source>
        <dbReference type="Proteomes" id="UP000828390"/>
    </source>
</evidence>
<dbReference type="EMBL" id="JAIWYP010000004">
    <property type="protein sequence ID" value="KAH3838400.1"/>
    <property type="molecule type" value="Genomic_DNA"/>
</dbReference>
<comment type="caution">
    <text evidence="2">The sequence shown here is derived from an EMBL/GenBank/DDBJ whole genome shotgun (WGS) entry which is preliminary data.</text>
</comment>
<sequence length="59" mass="6912">MEKCLIALYLFFRNQRGQNALKEMLQPLVENVVSDKGLKINTNPIEVYKVWVNQQESET</sequence>
<dbReference type="GO" id="GO:0005938">
    <property type="term" value="C:cell cortex"/>
    <property type="evidence" value="ECO:0007669"/>
    <property type="project" value="TreeGrafter"/>
</dbReference>
<name>A0A9D4KEI2_DREPO</name>
<dbReference type="GO" id="GO:1903479">
    <property type="term" value="P:mitotic actomyosin contractile ring assembly actin filament organization"/>
    <property type="evidence" value="ECO:0007669"/>
    <property type="project" value="TreeGrafter"/>
</dbReference>
<dbReference type="InterPro" id="IPR008936">
    <property type="entry name" value="Rho_GTPase_activation_prot"/>
</dbReference>
<reference evidence="2" key="2">
    <citation type="submission" date="2020-11" db="EMBL/GenBank/DDBJ databases">
        <authorList>
            <person name="McCartney M.A."/>
            <person name="Auch B."/>
            <person name="Kono T."/>
            <person name="Mallez S."/>
            <person name="Becker A."/>
            <person name="Gohl D.M."/>
            <person name="Silverstein K.A.T."/>
            <person name="Koren S."/>
            <person name="Bechman K.B."/>
            <person name="Herman A."/>
            <person name="Abrahante J.E."/>
            <person name="Garbe J."/>
        </authorList>
    </citation>
    <scope>NUCLEOTIDE SEQUENCE</scope>
    <source>
        <strain evidence="2">Duluth1</strain>
        <tissue evidence="2">Whole animal</tissue>
    </source>
</reference>
<dbReference type="PANTHER" id="PTHR14149">
    <property type="entry name" value="RAS GTPASE-ACTIVATING PROTEIN WITH IQ MOTIF"/>
    <property type="match status" value="1"/>
</dbReference>
<reference evidence="2" key="1">
    <citation type="journal article" date="2019" name="bioRxiv">
        <title>The Genome of the Zebra Mussel, Dreissena polymorpha: A Resource for Invasive Species Research.</title>
        <authorList>
            <person name="McCartney M.A."/>
            <person name="Auch B."/>
            <person name="Kono T."/>
            <person name="Mallez S."/>
            <person name="Zhang Y."/>
            <person name="Obille A."/>
            <person name="Becker A."/>
            <person name="Abrahante J.E."/>
            <person name="Garbe J."/>
            <person name="Badalamenti J.P."/>
            <person name="Herman A."/>
            <person name="Mangelson H."/>
            <person name="Liachko I."/>
            <person name="Sullivan S."/>
            <person name="Sone E.D."/>
            <person name="Koren S."/>
            <person name="Silverstein K.A.T."/>
            <person name="Beckman K.B."/>
            <person name="Gohl D.M."/>
        </authorList>
    </citation>
    <scope>NUCLEOTIDE SEQUENCE</scope>
    <source>
        <strain evidence="2">Duluth1</strain>
        <tissue evidence="2">Whole animal</tissue>
    </source>
</reference>
<dbReference type="GO" id="GO:0051015">
    <property type="term" value="F:actin filament binding"/>
    <property type="evidence" value="ECO:0007669"/>
    <property type="project" value="TreeGrafter"/>
</dbReference>
<dbReference type="GO" id="GO:0005516">
    <property type="term" value="F:calmodulin binding"/>
    <property type="evidence" value="ECO:0007669"/>
    <property type="project" value="TreeGrafter"/>
</dbReference>
<dbReference type="Proteomes" id="UP000828390">
    <property type="component" value="Unassembled WGS sequence"/>
</dbReference>
<dbReference type="Pfam" id="PF00616">
    <property type="entry name" value="RasGAP"/>
    <property type="match status" value="1"/>
</dbReference>
<dbReference type="InterPro" id="IPR001936">
    <property type="entry name" value="RasGAP_dom"/>
</dbReference>
<dbReference type="Gene3D" id="1.10.506.10">
    <property type="entry name" value="GTPase Activation - p120gap, domain 1"/>
    <property type="match status" value="1"/>
</dbReference>
<proteinExistence type="predicted"/>
<evidence type="ECO:0000259" key="1">
    <source>
        <dbReference type="Pfam" id="PF00616"/>
    </source>
</evidence>
<protein>
    <recommendedName>
        <fullName evidence="1">Ras-GAP domain-containing protein</fullName>
    </recommendedName>
</protein>
<accession>A0A9D4KEI2</accession>
<feature type="domain" description="Ras-GAP" evidence="1">
    <location>
        <begin position="8"/>
        <end position="59"/>
    </location>
</feature>
<gene>
    <name evidence="2" type="ORF">DPMN_111809</name>
</gene>
<evidence type="ECO:0000313" key="2">
    <source>
        <dbReference type="EMBL" id="KAH3838400.1"/>
    </source>
</evidence>